<protein>
    <recommendedName>
        <fullName evidence="9">Cytochrome c oxidase assembly protein</fullName>
    </recommendedName>
</protein>
<gene>
    <name evidence="7" type="ORF">A8F95_14265</name>
</gene>
<feature type="transmembrane region" description="Helical" evidence="6">
    <location>
        <begin position="193"/>
        <end position="215"/>
    </location>
</feature>
<name>A0A1B9AGB2_9BACI</name>
<dbReference type="Proteomes" id="UP000092578">
    <property type="component" value="Unassembled WGS sequence"/>
</dbReference>
<evidence type="ECO:0000256" key="5">
    <source>
        <dbReference type="ARBA" id="ARBA00023136"/>
    </source>
</evidence>
<feature type="transmembrane region" description="Helical" evidence="6">
    <location>
        <begin position="84"/>
        <end position="107"/>
    </location>
</feature>
<comment type="subcellular location">
    <subcellularLocation>
        <location evidence="1">Cell membrane</location>
        <topology evidence="1">Multi-pass membrane protein</topology>
    </subcellularLocation>
</comment>
<accession>A0A1B9AGB2</accession>
<evidence type="ECO:0000256" key="4">
    <source>
        <dbReference type="ARBA" id="ARBA00022989"/>
    </source>
</evidence>
<evidence type="ECO:0000256" key="2">
    <source>
        <dbReference type="ARBA" id="ARBA00022475"/>
    </source>
</evidence>
<evidence type="ECO:0000313" key="8">
    <source>
        <dbReference type="Proteomes" id="UP000092578"/>
    </source>
</evidence>
<sequence>MSSYADICYTGGQLSGAIPQVLLALPFGLVLFFYFFAIIRSNRHYKKWPLARTVFWVVGVLLAVFSVAGPLAERAHFDFTAHMIGHLFLGMAAPLFMALAAPMTLILRVLPIHLARHLTRLLKSLPVRFVSDPIVASLLNVGGLWILYTTGLYTAMHESLLLHLFVHVHVFLAGYVFTISMIYIDPIPRRKGFLYRSIVLIVALAGHGILSKYIYAHPPDGVSLAQAEKGGMIMYYGGDAIDLVLIFILCMHWYKSTRPRELAEKKVSGTIPLAARR</sequence>
<dbReference type="AlphaFoldDB" id="A0A1B9AGB2"/>
<comment type="caution">
    <text evidence="7">The sequence shown here is derived from an EMBL/GenBank/DDBJ whole genome shotgun (WGS) entry which is preliminary data.</text>
</comment>
<evidence type="ECO:0000256" key="6">
    <source>
        <dbReference type="SAM" id="Phobius"/>
    </source>
</evidence>
<feature type="transmembrane region" description="Helical" evidence="6">
    <location>
        <begin position="160"/>
        <end position="184"/>
    </location>
</feature>
<keyword evidence="3 6" id="KW-0812">Transmembrane</keyword>
<feature type="transmembrane region" description="Helical" evidence="6">
    <location>
        <begin position="50"/>
        <end position="72"/>
    </location>
</feature>
<feature type="transmembrane region" description="Helical" evidence="6">
    <location>
        <begin position="235"/>
        <end position="254"/>
    </location>
</feature>
<feature type="transmembrane region" description="Helical" evidence="6">
    <location>
        <begin position="127"/>
        <end position="148"/>
    </location>
</feature>
<reference evidence="8" key="1">
    <citation type="submission" date="2016-05" db="EMBL/GenBank/DDBJ databases">
        <authorList>
            <person name="Liu B."/>
            <person name="Wang J."/>
            <person name="Zhu Y."/>
            <person name="Liu G."/>
            <person name="Chen Q."/>
            <person name="Chen Z."/>
            <person name="Lan J."/>
            <person name="Che J."/>
            <person name="Ge C."/>
            <person name="Shi H."/>
            <person name="Pan Z."/>
            <person name="Liu X."/>
        </authorList>
    </citation>
    <scope>NUCLEOTIDE SEQUENCE [LARGE SCALE GENOMIC DNA]</scope>
    <source>
        <strain evidence="8">FJAT-27215</strain>
    </source>
</reference>
<organism evidence="7 8">
    <name type="scientific">Pseudobacillus wudalianchiensis</name>
    <dbReference type="NCBI Taxonomy" id="1743143"/>
    <lineage>
        <taxon>Bacteria</taxon>
        <taxon>Bacillati</taxon>
        <taxon>Bacillota</taxon>
        <taxon>Bacilli</taxon>
        <taxon>Bacillales</taxon>
        <taxon>Bacillaceae</taxon>
        <taxon>Pseudobacillus</taxon>
    </lineage>
</organism>
<evidence type="ECO:0008006" key="9">
    <source>
        <dbReference type="Google" id="ProtNLM"/>
    </source>
</evidence>
<evidence type="ECO:0000256" key="3">
    <source>
        <dbReference type="ARBA" id="ARBA00022692"/>
    </source>
</evidence>
<evidence type="ECO:0000313" key="7">
    <source>
        <dbReference type="EMBL" id="OCA82886.1"/>
    </source>
</evidence>
<dbReference type="GO" id="GO:0005886">
    <property type="term" value="C:plasma membrane"/>
    <property type="evidence" value="ECO:0007669"/>
    <property type="project" value="UniProtKB-SubCell"/>
</dbReference>
<keyword evidence="8" id="KW-1185">Reference proteome</keyword>
<dbReference type="EMBL" id="MAYT01000029">
    <property type="protein sequence ID" value="OCA82886.1"/>
    <property type="molecule type" value="Genomic_DNA"/>
</dbReference>
<keyword evidence="5 6" id="KW-0472">Membrane</keyword>
<evidence type="ECO:0000256" key="1">
    <source>
        <dbReference type="ARBA" id="ARBA00004651"/>
    </source>
</evidence>
<dbReference type="RefSeq" id="WP_065411759.1">
    <property type="nucleotide sequence ID" value="NZ_MAYT01000029.1"/>
</dbReference>
<keyword evidence="2" id="KW-1003">Cell membrane</keyword>
<dbReference type="InterPro" id="IPR019108">
    <property type="entry name" value="Caa3_assmbl_CtaG-rel"/>
</dbReference>
<keyword evidence="4 6" id="KW-1133">Transmembrane helix</keyword>
<dbReference type="Pfam" id="PF09678">
    <property type="entry name" value="Caa3_CtaG"/>
    <property type="match status" value="1"/>
</dbReference>
<proteinExistence type="predicted"/>
<feature type="transmembrane region" description="Helical" evidence="6">
    <location>
        <begin position="20"/>
        <end position="38"/>
    </location>
</feature>